<dbReference type="EMBL" id="JABCRI010000005">
    <property type="protein sequence ID" value="KAF8406431.1"/>
    <property type="molecule type" value="Genomic_DNA"/>
</dbReference>
<organism evidence="2 3">
    <name type="scientific">Tetracentron sinense</name>
    <name type="common">Spur-leaf</name>
    <dbReference type="NCBI Taxonomy" id="13715"/>
    <lineage>
        <taxon>Eukaryota</taxon>
        <taxon>Viridiplantae</taxon>
        <taxon>Streptophyta</taxon>
        <taxon>Embryophyta</taxon>
        <taxon>Tracheophyta</taxon>
        <taxon>Spermatophyta</taxon>
        <taxon>Magnoliopsida</taxon>
        <taxon>Trochodendrales</taxon>
        <taxon>Trochodendraceae</taxon>
        <taxon>Tetracentron</taxon>
    </lineage>
</organism>
<dbReference type="PANTHER" id="PTHR36410">
    <property type="entry name" value="EXPRESSED PROTEIN"/>
    <property type="match status" value="1"/>
</dbReference>
<reference evidence="2 3" key="1">
    <citation type="submission" date="2020-04" db="EMBL/GenBank/DDBJ databases">
        <title>Plant Genome Project.</title>
        <authorList>
            <person name="Zhang R.-G."/>
        </authorList>
    </citation>
    <scope>NUCLEOTIDE SEQUENCE [LARGE SCALE GENOMIC DNA]</scope>
    <source>
        <strain evidence="2">YNK0</strain>
        <tissue evidence="2">Leaf</tissue>
    </source>
</reference>
<feature type="compositionally biased region" description="Basic and acidic residues" evidence="1">
    <location>
        <begin position="37"/>
        <end position="53"/>
    </location>
</feature>
<accession>A0A834ZMP5</accession>
<evidence type="ECO:0000313" key="2">
    <source>
        <dbReference type="EMBL" id="KAF8406431.1"/>
    </source>
</evidence>
<name>A0A834ZMP5_TETSI</name>
<feature type="region of interest" description="Disordered" evidence="1">
    <location>
        <begin position="1"/>
        <end position="64"/>
    </location>
</feature>
<dbReference type="Proteomes" id="UP000655225">
    <property type="component" value="Unassembled WGS sequence"/>
</dbReference>
<dbReference type="AlphaFoldDB" id="A0A834ZMP5"/>
<dbReference type="PANTHER" id="PTHR36410:SF1">
    <property type="entry name" value="EXPRESSED PROTEIN"/>
    <property type="match status" value="1"/>
</dbReference>
<keyword evidence="3" id="KW-1185">Reference proteome</keyword>
<evidence type="ECO:0000313" key="3">
    <source>
        <dbReference type="Proteomes" id="UP000655225"/>
    </source>
</evidence>
<protein>
    <submittedName>
        <fullName evidence="2">Uncharacterized protein</fullName>
    </submittedName>
</protein>
<gene>
    <name evidence="2" type="ORF">HHK36_008518</name>
</gene>
<proteinExistence type="predicted"/>
<comment type="caution">
    <text evidence="2">The sequence shown here is derived from an EMBL/GenBank/DDBJ whole genome shotgun (WGS) entry which is preliminary data.</text>
</comment>
<evidence type="ECO:0000256" key="1">
    <source>
        <dbReference type="SAM" id="MobiDB-lite"/>
    </source>
</evidence>
<sequence length="401" mass="43843">MNVDRDVMCHSYGEGYSTRSDEEGFGGIYSGNQSLPKPDEDKDKIVHESHPGYDKTQGSEVKEKEKGRCQTHISTFIVATTAPSPISGRRVSFVQFNPTISVVRRSSSPASPATVPTVSQFTSDLSPSTLHFRQASAMPTSSSSPVTNSPRLRCPHHRTCASIAGSSSSSSPYVGCRFKSSQLDLSSATTGDSLNSPSWFSGIYDLVVFLAVADSIVVYDLLRRCRENMLNAIRPGHQIVFGDTSDLERNRFDALNSKAGLAIYESVVLALISGSDFTQIVCNLKDPTRSICIFVLVFSMTVADSFVVDDFFTSSTRFVQIIRLSSALNSFQFVWRRNDFQNTVPGRFLSVSLNETNEILGVGRDLFLSCGEVARGFCPGSSSARLPLFFDVPGFASQPLY</sequence>
<dbReference type="OrthoDB" id="1702799at2759"/>